<dbReference type="AlphaFoldDB" id="A0A1Y1SEH4"/>
<evidence type="ECO:0000256" key="8">
    <source>
        <dbReference type="HAMAP-Rule" id="MF_00578"/>
    </source>
</evidence>
<dbReference type="HAMAP" id="MF_00578">
    <property type="entry name" value="Glu_cys_ligase"/>
    <property type="match status" value="1"/>
</dbReference>
<dbReference type="PANTHER" id="PTHR38761:SF1">
    <property type="entry name" value="GLUTAMATE--CYSTEINE LIGASE"/>
    <property type="match status" value="1"/>
</dbReference>
<keyword evidence="4 8" id="KW-0317">Glutathione biosynthesis</keyword>
<organism evidence="12 13">
    <name type="scientific">Oceanococcus atlanticus</name>
    <dbReference type="NCBI Taxonomy" id="1317117"/>
    <lineage>
        <taxon>Bacteria</taxon>
        <taxon>Pseudomonadati</taxon>
        <taxon>Pseudomonadota</taxon>
        <taxon>Gammaproteobacteria</taxon>
        <taxon>Chromatiales</taxon>
        <taxon>Oceanococcaceae</taxon>
        <taxon>Oceanococcus</taxon>
    </lineage>
</organism>
<dbReference type="GO" id="GO:0006750">
    <property type="term" value="P:glutathione biosynthetic process"/>
    <property type="evidence" value="ECO:0007669"/>
    <property type="project" value="UniProtKB-UniRule"/>
</dbReference>
<proteinExistence type="inferred from homology"/>
<name>A0A1Y1SEH4_9GAMM</name>
<evidence type="ECO:0000256" key="3">
    <source>
        <dbReference type="ARBA" id="ARBA00022598"/>
    </source>
</evidence>
<dbReference type="Gene3D" id="3.30.590.20">
    <property type="match status" value="1"/>
</dbReference>
<evidence type="ECO:0000256" key="4">
    <source>
        <dbReference type="ARBA" id="ARBA00022684"/>
    </source>
</evidence>
<evidence type="ECO:0000259" key="11">
    <source>
        <dbReference type="Pfam" id="PF04262"/>
    </source>
</evidence>
<dbReference type="GO" id="GO:0004357">
    <property type="term" value="F:glutamate-cysteine ligase activity"/>
    <property type="evidence" value="ECO:0007669"/>
    <property type="project" value="UniProtKB-UniRule"/>
</dbReference>
<dbReference type="GO" id="GO:0005524">
    <property type="term" value="F:ATP binding"/>
    <property type="evidence" value="ECO:0007669"/>
    <property type="project" value="UniProtKB-KW"/>
</dbReference>
<evidence type="ECO:0000313" key="12">
    <source>
        <dbReference type="EMBL" id="ORE87405.1"/>
    </source>
</evidence>
<sequence length="502" mass="55948">MGLERETLRVDAHGQVSESDHPQGVGHKLTHPSITVDFSEGLLELVTAPHRGGEPMLDELGQLHAWVARHLPAGERLWAMSMPPSALNEQIRIADFGPSASGRMKQIYRQGLASRYGKIMQVIAGVHFNFSFDPRFLAHMHNRLGQGLDEQACRNQLYFRLIRGFDQHAWVLPYLFGASPIAARSSMAQPTSWLRTLDDQHVYGEFATSLRMSDIGYQSPAQSDLNISHRDLTDYVRELVLATRTPWPAYEALGAQANGDWVQLNGNILQIENEYYSAIRPKQIVERGERPACALFNRGVSYIEVRMLDVDPFAPLGLSADSARFLEVFLLACLAWGEDNPGREKIDKHNRTVAIRYGRQPGVKLMRGSSSLSLRHWLDECLDDCALIAVQLDRAHGGQRYAQAVQIQRDKWQAPETLPSQRVLDAGADGGYHDWALGLAERHTRGFAEQAMDTAVAAELTQLTRDSFEQAAALPAASASQVEAYVQDYFASVCDDMLASLL</sequence>
<evidence type="ECO:0000256" key="7">
    <source>
        <dbReference type="ARBA" id="ARBA00048819"/>
    </source>
</evidence>
<evidence type="ECO:0000256" key="1">
    <source>
        <dbReference type="ARBA" id="ARBA00005006"/>
    </source>
</evidence>
<dbReference type="GO" id="GO:0005829">
    <property type="term" value="C:cytosol"/>
    <property type="evidence" value="ECO:0007669"/>
    <property type="project" value="TreeGrafter"/>
</dbReference>
<dbReference type="GO" id="GO:0046872">
    <property type="term" value="F:metal ion binding"/>
    <property type="evidence" value="ECO:0007669"/>
    <property type="project" value="TreeGrafter"/>
</dbReference>
<dbReference type="EC" id="6.3.2.2" evidence="8"/>
<evidence type="ECO:0000256" key="2">
    <source>
        <dbReference type="ARBA" id="ARBA00008772"/>
    </source>
</evidence>
<keyword evidence="6 8" id="KW-0067">ATP-binding</keyword>
<gene>
    <name evidence="8" type="primary">gshA</name>
    <name evidence="12" type="ORF">ATO7_10197</name>
</gene>
<evidence type="ECO:0000256" key="10">
    <source>
        <dbReference type="SAM" id="MobiDB-lite"/>
    </source>
</evidence>
<evidence type="ECO:0000256" key="5">
    <source>
        <dbReference type="ARBA" id="ARBA00022741"/>
    </source>
</evidence>
<keyword evidence="5 8" id="KW-0547">Nucleotide-binding</keyword>
<dbReference type="EMBL" id="AQQV01000002">
    <property type="protein sequence ID" value="ORE87405.1"/>
    <property type="molecule type" value="Genomic_DNA"/>
</dbReference>
<feature type="region of interest" description="Disordered" evidence="10">
    <location>
        <begin position="1"/>
        <end position="30"/>
    </location>
</feature>
<dbReference type="InterPro" id="IPR014746">
    <property type="entry name" value="Gln_synth/guanido_kin_cat_dom"/>
</dbReference>
<protein>
    <recommendedName>
        <fullName evidence="8">Glutamate--cysteine ligase</fullName>
        <ecNumber evidence="8">6.3.2.2</ecNumber>
    </recommendedName>
    <alternativeName>
        <fullName evidence="8">Gamma-ECS</fullName>
        <shortName evidence="8">GCS</shortName>
    </alternativeName>
    <alternativeName>
        <fullName evidence="8">Gamma-glutamylcysteine synthetase</fullName>
    </alternativeName>
</protein>
<dbReference type="Proteomes" id="UP000192342">
    <property type="component" value="Unassembled WGS sequence"/>
</dbReference>
<reference evidence="12 13" key="1">
    <citation type="submission" date="2013-04" db="EMBL/GenBank/DDBJ databases">
        <title>Oceanococcus atlanticus 22II-S10r2 Genome Sequencing.</title>
        <authorList>
            <person name="Lai Q."/>
            <person name="Li G."/>
            <person name="Shao Z."/>
        </authorList>
    </citation>
    <scope>NUCLEOTIDE SEQUENCE [LARGE SCALE GENOMIC DNA]</scope>
    <source>
        <strain evidence="12 13">22II-S10r2</strain>
    </source>
</reference>
<dbReference type="NCBIfam" id="TIGR01434">
    <property type="entry name" value="glu_cys_ligase"/>
    <property type="match status" value="1"/>
</dbReference>
<dbReference type="UniPathway" id="UPA00142">
    <property type="reaction ID" value="UER00209"/>
</dbReference>
<dbReference type="SUPFAM" id="SSF55931">
    <property type="entry name" value="Glutamine synthetase/guanido kinase"/>
    <property type="match status" value="1"/>
</dbReference>
<comment type="similarity">
    <text evidence="2 8">Belongs to the glutamate--cysteine ligase type 1 family. Type 1 subfamily.</text>
</comment>
<comment type="catalytic activity">
    <reaction evidence="7 8 9">
        <text>L-cysteine + L-glutamate + ATP = gamma-L-glutamyl-L-cysteine + ADP + phosphate + H(+)</text>
        <dbReference type="Rhea" id="RHEA:13285"/>
        <dbReference type="ChEBI" id="CHEBI:15378"/>
        <dbReference type="ChEBI" id="CHEBI:29985"/>
        <dbReference type="ChEBI" id="CHEBI:30616"/>
        <dbReference type="ChEBI" id="CHEBI:35235"/>
        <dbReference type="ChEBI" id="CHEBI:43474"/>
        <dbReference type="ChEBI" id="CHEBI:58173"/>
        <dbReference type="ChEBI" id="CHEBI:456216"/>
        <dbReference type="EC" id="6.3.2.2"/>
    </reaction>
</comment>
<feature type="compositionally biased region" description="Basic and acidic residues" evidence="10">
    <location>
        <begin position="1"/>
        <end position="12"/>
    </location>
</feature>
<evidence type="ECO:0000313" key="13">
    <source>
        <dbReference type="Proteomes" id="UP000192342"/>
    </source>
</evidence>
<evidence type="ECO:0000256" key="6">
    <source>
        <dbReference type="ARBA" id="ARBA00022840"/>
    </source>
</evidence>
<evidence type="ECO:0000256" key="9">
    <source>
        <dbReference type="RuleBase" id="RU004391"/>
    </source>
</evidence>
<accession>A0A1Y1SEH4</accession>
<feature type="domain" description="Glutamate--cysteine ligase" evidence="11">
    <location>
        <begin position="1"/>
        <end position="340"/>
    </location>
</feature>
<dbReference type="InterPro" id="IPR007370">
    <property type="entry name" value="Glu_cys_ligase"/>
</dbReference>
<dbReference type="PANTHER" id="PTHR38761">
    <property type="entry name" value="GLUTAMATE--CYSTEINE LIGASE"/>
    <property type="match status" value="1"/>
</dbReference>
<dbReference type="Pfam" id="PF04262">
    <property type="entry name" value="Glu_cys_ligase"/>
    <property type="match status" value="1"/>
</dbReference>
<dbReference type="InterPro" id="IPR006334">
    <property type="entry name" value="Glut_cys_ligase"/>
</dbReference>
<comment type="pathway">
    <text evidence="1 8 9">Sulfur metabolism; glutathione biosynthesis; glutathione from L-cysteine and L-glutamate: step 1/2.</text>
</comment>
<keyword evidence="13" id="KW-1185">Reference proteome</keyword>
<keyword evidence="3 8" id="KW-0436">Ligase</keyword>
<comment type="caution">
    <text evidence="12">The sequence shown here is derived from an EMBL/GenBank/DDBJ whole genome shotgun (WGS) entry which is preliminary data.</text>
</comment>
<dbReference type="STRING" id="1317117.ATO7_10197"/>